<evidence type="ECO:0000256" key="1">
    <source>
        <dbReference type="ARBA" id="ARBA00022694"/>
    </source>
</evidence>
<organism evidence="3">
    <name type="scientific">uncultured Poseidoniia archaeon</name>
    <dbReference type="NCBI Taxonomy" id="1697135"/>
    <lineage>
        <taxon>Archaea</taxon>
        <taxon>Methanobacteriati</taxon>
        <taxon>Thermoplasmatota</taxon>
        <taxon>Candidatus Poseidoniia</taxon>
        <taxon>environmental samples</taxon>
    </lineage>
</organism>
<reference evidence="3" key="1">
    <citation type="submission" date="2014-11" db="EMBL/GenBank/DDBJ databases">
        <authorList>
            <person name="Zhu J."/>
            <person name="Qi W."/>
            <person name="Song R."/>
        </authorList>
    </citation>
    <scope>NUCLEOTIDE SEQUENCE</scope>
</reference>
<name>A0A1B1TDX7_9ARCH</name>
<dbReference type="SUPFAM" id="SSF88802">
    <property type="entry name" value="Pre-PUA domain"/>
    <property type="match status" value="1"/>
</dbReference>
<dbReference type="InterPro" id="IPR036511">
    <property type="entry name" value="TGT-like_sf"/>
</dbReference>
<dbReference type="InterPro" id="IPR036895">
    <property type="entry name" value="Uracil-DNA_glycosylase-like_sf"/>
</dbReference>
<dbReference type="GO" id="GO:0006400">
    <property type="term" value="P:tRNA modification"/>
    <property type="evidence" value="ECO:0007669"/>
    <property type="project" value="InterPro"/>
</dbReference>
<accession>A0A1B1TDX7</accession>
<evidence type="ECO:0000259" key="2">
    <source>
        <dbReference type="Pfam" id="PF17884"/>
    </source>
</evidence>
<dbReference type="EMBL" id="KP211889">
    <property type="protein sequence ID" value="ANV80468.1"/>
    <property type="molecule type" value="Genomic_DNA"/>
</dbReference>
<dbReference type="PROSITE" id="PS50890">
    <property type="entry name" value="PUA"/>
    <property type="match status" value="1"/>
</dbReference>
<keyword evidence="3" id="KW-0808">Transferase</keyword>
<feature type="domain" description="DUF5591" evidence="2">
    <location>
        <begin position="299"/>
        <end position="413"/>
    </location>
</feature>
<sequence>MEERPLARSVVARQRFGRLFSLGDRNSPSSWTPALILGNDDEKLSYSMAPFEYSRDSSSLPAKISVKTRTNLTLPFNQLDTWVASEGLVLPPSLVESNSGEFGIGKEILPVSWQSLHHDLSLNNEELVPSIIILTDAPQLANQKGLLSEALYIIRTRFPSSLIWTPGIGGPDNCAILTWMGVDIFDLGRSRHASSLGVILSENGPREVEKSINEDSSMKYQIQSWKNSLAATRVAIREGNLRELVEKQSISSPRSVERLRVHDARMSNLDGGKSGLARIKGQFHELRCHSFSSRNDPLIQDWRRRVSDNHQPPSHQSKVMVLLPCSATKPYRLSASHKRFSRSITSNTIHEVIVTAPLGLVPRELEDIWPAANYDIPVTGDWDIDELKTIREMTHQYISRNKFSRVLNHSGIDIEHESIEIIDTRKGLTAGSSDALEFLQKMVEKSVNDFSLEDPKESKHRLGKLRALSRFQHDTDDWLDGTGIQGRPPIFTIRKEGKQLALWNPRLGRFSFTKACLPLLAESNKFPIVNITPDIDWRGDLFSSNVIDYQGSIRIGDEVLVYQNNQLIGSARAEAAGWEWPNGPSRLARAQHRL</sequence>
<dbReference type="Gene3D" id="3.40.50.10630">
    <property type="entry name" value="Uracil-DNA glycosylase-like"/>
    <property type="match status" value="1"/>
</dbReference>
<dbReference type="SUPFAM" id="SSF51713">
    <property type="entry name" value="tRNA-guanine transglycosylase"/>
    <property type="match status" value="1"/>
</dbReference>
<dbReference type="Pfam" id="PF17884">
    <property type="entry name" value="DUF5591"/>
    <property type="match status" value="1"/>
</dbReference>
<dbReference type="SUPFAM" id="SSF52141">
    <property type="entry name" value="Uracil-DNA glycosylase-like"/>
    <property type="match status" value="1"/>
</dbReference>
<proteinExistence type="predicted"/>
<dbReference type="InterPro" id="IPR040777">
    <property type="entry name" value="DUF5591"/>
</dbReference>
<keyword evidence="1" id="KW-0819">tRNA processing</keyword>
<dbReference type="AlphaFoldDB" id="A0A1B1TDX7"/>
<protein>
    <submittedName>
        <fullName evidence="3">Archaeosine tRNA-ribosyltransferase</fullName>
    </submittedName>
</protein>
<evidence type="ECO:0000313" key="3">
    <source>
        <dbReference type="EMBL" id="ANV80468.1"/>
    </source>
</evidence>
<dbReference type="GO" id="GO:0016740">
    <property type="term" value="F:transferase activity"/>
    <property type="evidence" value="ECO:0007669"/>
    <property type="project" value="UniProtKB-KW"/>
</dbReference>
<reference evidence="3" key="2">
    <citation type="journal article" date="2015" name="ISME J.">
        <title>A new class of marine Euryarchaeota group II from the Mediterranean deep chlorophyll maximum.</title>
        <authorList>
            <person name="Martin-Cuadrado A.B."/>
            <person name="Garcia-Heredia I."/>
            <person name="Molto A.G."/>
            <person name="Lopez-Ubeda R."/>
            <person name="Kimes N."/>
            <person name="Lopez-Garcia P."/>
            <person name="Moreira D."/>
            <person name="Rodriguez-Valera F."/>
        </authorList>
    </citation>
    <scope>NUCLEOTIDE SEQUENCE</scope>
</reference>